<accession>A0A381IDE0</accession>
<proteinExistence type="predicted"/>
<gene>
    <name evidence="3" type="ORF">NCTC13307_03303</name>
</gene>
<name>A0A381IDE0_CLODI</name>
<organism evidence="3">
    <name type="scientific">Clostridioides difficile</name>
    <name type="common">Peptoclostridium difficile</name>
    <dbReference type="NCBI Taxonomy" id="1496"/>
    <lineage>
        <taxon>Bacteria</taxon>
        <taxon>Bacillati</taxon>
        <taxon>Bacillota</taxon>
        <taxon>Clostridia</taxon>
        <taxon>Peptostreptococcales</taxon>
        <taxon>Peptostreptococcaceae</taxon>
        <taxon>Clostridioides</taxon>
    </lineage>
</organism>
<keyword evidence="3" id="KW-0378">Hydrolase</keyword>
<dbReference type="SUPFAM" id="SSF81653">
    <property type="entry name" value="Calcium ATPase, transduction domain A"/>
    <property type="match status" value="1"/>
</dbReference>
<comment type="subcellular location">
    <subcellularLocation>
        <location evidence="1">Membrane</location>
        <topology evidence="1">Multi-pass membrane protein</topology>
    </subcellularLocation>
</comment>
<dbReference type="GO" id="GO:0016787">
    <property type="term" value="F:hydrolase activity"/>
    <property type="evidence" value="ECO:0007669"/>
    <property type="project" value="UniProtKB-KW"/>
</dbReference>
<feature type="domain" description="P-type ATPase A" evidence="2">
    <location>
        <begin position="2"/>
        <end position="38"/>
    </location>
</feature>
<dbReference type="EC" id="3.6.3.8" evidence="3"/>
<evidence type="ECO:0000259" key="2">
    <source>
        <dbReference type="Pfam" id="PF00122"/>
    </source>
</evidence>
<dbReference type="InterPro" id="IPR059000">
    <property type="entry name" value="ATPase_P-type_domA"/>
</dbReference>
<dbReference type="Gene3D" id="2.70.150.10">
    <property type="entry name" value="Calcium-transporting ATPase, cytoplasmic transduction domain A"/>
    <property type="match status" value="1"/>
</dbReference>
<evidence type="ECO:0000313" key="3">
    <source>
        <dbReference type="EMBL" id="SUY25937.1"/>
    </source>
</evidence>
<evidence type="ECO:0000256" key="1">
    <source>
        <dbReference type="ARBA" id="ARBA00004141"/>
    </source>
</evidence>
<dbReference type="Pfam" id="PF00122">
    <property type="entry name" value="E1-E2_ATPase"/>
    <property type="match status" value="1"/>
</dbReference>
<protein>
    <submittedName>
        <fullName evidence="3">Cation-transporting ATPase</fullName>
        <ecNumber evidence="3">3.6.3.8</ecNumber>
    </submittedName>
</protein>
<reference evidence="3" key="1">
    <citation type="submission" date="2018-06" db="EMBL/GenBank/DDBJ databases">
        <authorList>
            <consortium name="Pathogen Informatics"/>
            <person name="Doyle S."/>
        </authorList>
    </citation>
    <scope>NUCLEOTIDE SEQUENCE</scope>
    <source>
        <strain evidence="3">NCTC13307</strain>
    </source>
</reference>
<dbReference type="InterPro" id="IPR008250">
    <property type="entry name" value="ATPase_P-typ_transduc_dom_A_sf"/>
</dbReference>
<dbReference type="AlphaFoldDB" id="A0A381IDE0"/>
<dbReference type="EMBL" id="UFWD01000001">
    <property type="protein sequence ID" value="SUY25937.1"/>
    <property type="molecule type" value="Genomic_DNA"/>
</dbReference>
<sequence length="56" mass="6401">MTIPAKNLVVGDIVFLEAGDYIPADGRLIEAQSLKVVEGMFNWRIRTSFKTYRKNK</sequence>